<dbReference type="AlphaFoldDB" id="A0A934MCG8"/>
<dbReference type="PANTHER" id="PTHR34822">
    <property type="entry name" value="GRPB DOMAIN PROTEIN (AFU_ORTHOLOGUE AFUA_1G01530)"/>
    <property type="match status" value="1"/>
</dbReference>
<name>A0A934MCG8_9HYPH</name>
<dbReference type="PANTHER" id="PTHR34822:SF1">
    <property type="entry name" value="GRPB FAMILY PROTEIN"/>
    <property type="match status" value="1"/>
</dbReference>
<dbReference type="InterPro" id="IPR007344">
    <property type="entry name" value="GrpB/CoaE"/>
</dbReference>
<organism evidence="1 2">
    <name type="scientific">Acuticoccus mangrovi</name>
    <dbReference type="NCBI Taxonomy" id="2796142"/>
    <lineage>
        <taxon>Bacteria</taxon>
        <taxon>Pseudomonadati</taxon>
        <taxon>Pseudomonadota</taxon>
        <taxon>Alphaproteobacteria</taxon>
        <taxon>Hyphomicrobiales</taxon>
        <taxon>Amorphaceae</taxon>
        <taxon>Acuticoccus</taxon>
    </lineage>
</organism>
<dbReference type="EMBL" id="JAEKJA010000003">
    <property type="protein sequence ID" value="MBJ3775257.1"/>
    <property type="molecule type" value="Genomic_DNA"/>
</dbReference>
<dbReference type="SUPFAM" id="SSF81301">
    <property type="entry name" value="Nucleotidyltransferase"/>
    <property type="match status" value="1"/>
</dbReference>
<evidence type="ECO:0000313" key="1">
    <source>
        <dbReference type="EMBL" id="MBJ3775257.1"/>
    </source>
</evidence>
<proteinExistence type="predicted"/>
<protein>
    <submittedName>
        <fullName evidence="1">GrpB family protein</fullName>
    </submittedName>
</protein>
<reference evidence="1" key="1">
    <citation type="submission" date="2020-12" db="EMBL/GenBank/DDBJ databases">
        <title>Bacterial taxonomy.</title>
        <authorList>
            <person name="Pan X."/>
        </authorList>
    </citation>
    <scope>NUCLEOTIDE SEQUENCE</scope>
    <source>
        <strain evidence="1">B2012</strain>
    </source>
</reference>
<gene>
    <name evidence="1" type="ORF">JCR33_06130</name>
</gene>
<dbReference type="RefSeq" id="WP_198881134.1">
    <property type="nucleotide sequence ID" value="NZ_JAEKJA010000003.1"/>
</dbReference>
<keyword evidence="2" id="KW-1185">Reference proteome</keyword>
<evidence type="ECO:0000313" key="2">
    <source>
        <dbReference type="Proteomes" id="UP000609531"/>
    </source>
</evidence>
<dbReference type="Gene3D" id="3.30.460.10">
    <property type="entry name" value="Beta Polymerase, domain 2"/>
    <property type="match status" value="1"/>
</dbReference>
<dbReference type="InterPro" id="IPR043519">
    <property type="entry name" value="NT_sf"/>
</dbReference>
<dbReference type="Proteomes" id="UP000609531">
    <property type="component" value="Unassembled WGS sequence"/>
</dbReference>
<accession>A0A934MCG8</accession>
<dbReference type="Pfam" id="PF04229">
    <property type="entry name" value="GrpB"/>
    <property type="match status" value="1"/>
</dbReference>
<comment type="caution">
    <text evidence="1">The sequence shown here is derived from an EMBL/GenBank/DDBJ whole genome shotgun (WGS) entry which is preliminary data.</text>
</comment>
<sequence length="175" mass="19323">MPPPIPVELRSHDPAFAARARRRGAVLAAALGDRLLAVHHIGSTAVPGIAAKPVLDLFLVVRDLAGLDRRQVALEALGYAAWGELGLPGRRYFTLADTGGRRLEQLHAYARGSPEIDRHLAFRDHLRAHPGLARAYEREKRRCRRIHPQDSHAYGDCKAAWIARIEAAALASRRT</sequence>